<gene>
    <name evidence="2" type="ORF">AB205_0028120</name>
</gene>
<protein>
    <submittedName>
        <fullName evidence="2">Uncharacterized protein</fullName>
    </submittedName>
</protein>
<organism evidence="2 3">
    <name type="scientific">Aquarana catesbeiana</name>
    <name type="common">American bullfrog</name>
    <name type="synonym">Rana catesbeiana</name>
    <dbReference type="NCBI Taxonomy" id="8400"/>
    <lineage>
        <taxon>Eukaryota</taxon>
        <taxon>Metazoa</taxon>
        <taxon>Chordata</taxon>
        <taxon>Craniata</taxon>
        <taxon>Vertebrata</taxon>
        <taxon>Euteleostomi</taxon>
        <taxon>Amphibia</taxon>
        <taxon>Batrachia</taxon>
        <taxon>Anura</taxon>
        <taxon>Neobatrachia</taxon>
        <taxon>Ranoidea</taxon>
        <taxon>Ranidae</taxon>
        <taxon>Aquarana</taxon>
    </lineage>
</organism>
<name>A0A2G9SFV2_AQUCT</name>
<reference evidence="3" key="1">
    <citation type="journal article" date="2017" name="Nat. Commun.">
        <title>The North American bullfrog draft genome provides insight into hormonal regulation of long noncoding RNA.</title>
        <authorList>
            <person name="Hammond S.A."/>
            <person name="Warren R.L."/>
            <person name="Vandervalk B.P."/>
            <person name="Kucuk E."/>
            <person name="Khan H."/>
            <person name="Gibb E.A."/>
            <person name="Pandoh P."/>
            <person name="Kirk H."/>
            <person name="Zhao Y."/>
            <person name="Jones M."/>
            <person name="Mungall A.J."/>
            <person name="Coope R."/>
            <person name="Pleasance S."/>
            <person name="Moore R.A."/>
            <person name="Holt R.A."/>
            <person name="Round J.M."/>
            <person name="Ohora S."/>
            <person name="Walle B.V."/>
            <person name="Veldhoen N."/>
            <person name="Helbing C.C."/>
            <person name="Birol I."/>
        </authorList>
    </citation>
    <scope>NUCLEOTIDE SEQUENCE [LARGE SCALE GENOMIC DNA]</scope>
</reference>
<proteinExistence type="predicted"/>
<keyword evidence="3" id="KW-1185">Reference proteome</keyword>
<accession>A0A2G9SFV2</accession>
<dbReference type="Proteomes" id="UP000228934">
    <property type="component" value="Unassembled WGS sequence"/>
</dbReference>
<evidence type="ECO:0000313" key="3">
    <source>
        <dbReference type="Proteomes" id="UP000228934"/>
    </source>
</evidence>
<dbReference type="AlphaFoldDB" id="A0A2G9SFV2"/>
<dbReference type="EMBL" id="KV925088">
    <property type="protein sequence ID" value="PIO39016.1"/>
    <property type="molecule type" value="Genomic_DNA"/>
</dbReference>
<evidence type="ECO:0000313" key="2">
    <source>
        <dbReference type="EMBL" id="PIO39016.1"/>
    </source>
</evidence>
<feature type="compositionally biased region" description="Gly residues" evidence="1">
    <location>
        <begin position="291"/>
        <end position="305"/>
    </location>
</feature>
<feature type="region of interest" description="Disordered" evidence="1">
    <location>
        <begin position="142"/>
        <end position="305"/>
    </location>
</feature>
<sequence>MDKDQVLIKVMYVALQTTSLNDDVSQVLSEVAKSGSTPETVEHLLTDEVQPLRYMSNLMSTSQMIDLDHVHMSLMGEVEALHYQMTNGDEEVLAHNIPPIKEITLIEKEIQPDGRGGGTLMTSIPEKRMGGFVDKEMKEARKGLLPTPDRFPVSDRGPNPTSREQSRDGGPDHFQGSPQQDIPTPESHSPASRERSSSLQGMDMASLPPRKRPWHDGPGTPDHRDMDAMGGPGDDPGKAREMSGPPPRSQRLSRSSSQEHEESSTRGSRANWGRGGSGSNSSINSSQWRGGSRGSGSSSGGGRSR</sequence>
<dbReference type="OrthoDB" id="16717at2759"/>
<evidence type="ECO:0000256" key="1">
    <source>
        <dbReference type="SAM" id="MobiDB-lite"/>
    </source>
</evidence>
<feature type="compositionally biased region" description="Low complexity" evidence="1">
    <location>
        <begin position="279"/>
        <end position="290"/>
    </location>
</feature>